<dbReference type="Gene3D" id="3.30.70.1290">
    <property type="entry name" value="Transposase IS200-like"/>
    <property type="match status" value="1"/>
</dbReference>
<dbReference type="Proteomes" id="UP000231098">
    <property type="component" value="Unassembled WGS sequence"/>
</dbReference>
<dbReference type="PANTHER" id="PTHR36966">
    <property type="entry name" value="REP-ASSOCIATED TYROSINE TRANSPOSASE"/>
    <property type="match status" value="1"/>
</dbReference>
<reference evidence="3" key="1">
    <citation type="submission" date="2017-09" db="EMBL/GenBank/DDBJ databases">
        <title>Depth-based differentiation of microbial function through sediment-hosted aquifers and enrichment of novel symbionts in the deep terrestrial subsurface.</title>
        <authorList>
            <person name="Probst A.J."/>
            <person name="Ladd B."/>
            <person name="Jarett J.K."/>
            <person name="Geller-Mcgrath D.E."/>
            <person name="Sieber C.M.K."/>
            <person name="Emerson J.B."/>
            <person name="Anantharaman K."/>
            <person name="Thomas B.C."/>
            <person name="Malmstrom R."/>
            <person name="Stieglmeier M."/>
            <person name="Klingl A."/>
            <person name="Woyke T."/>
            <person name="Ryan C.M."/>
            <person name="Banfield J.F."/>
        </authorList>
    </citation>
    <scope>NUCLEOTIDE SEQUENCE [LARGE SCALE GENOMIC DNA]</scope>
</reference>
<evidence type="ECO:0000259" key="1">
    <source>
        <dbReference type="SMART" id="SM01321"/>
    </source>
</evidence>
<comment type="caution">
    <text evidence="2">The sequence shown here is derived from an EMBL/GenBank/DDBJ whole genome shotgun (WGS) entry which is preliminary data.</text>
</comment>
<dbReference type="SUPFAM" id="SSF143422">
    <property type="entry name" value="Transposase IS200-like"/>
    <property type="match status" value="1"/>
</dbReference>
<dbReference type="GO" id="GO:0004803">
    <property type="term" value="F:transposase activity"/>
    <property type="evidence" value="ECO:0007669"/>
    <property type="project" value="InterPro"/>
</dbReference>
<evidence type="ECO:0000313" key="3">
    <source>
        <dbReference type="Proteomes" id="UP000231098"/>
    </source>
</evidence>
<dbReference type="GO" id="GO:0043565">
    <property type="term" value="F:sequence-specific DNA binding"/>
    <property type="evidence" value="ECO:0007669"/>
    <property type="project" value="TreeGrafter"/>
</dbReference>
<feature type="domain" description="Transposase IS200-like" evidence="1">
    <location>
        <begin position="17"/>
        <end position="161"/>
    </location>
</feature>
<dbReference type="InterPro" id="IPR002686">
    <property type="entry name" value="Transposase_17"/>
</dbReference>
<dbReference type="InterPro" id="IPR052715">
    <property type="entry name" value="RAYT_transposase"/>
</dbReference>
<gene>
    <name evidence="2" type="ORF">COT51_02680</name>
</gene>
<dbReference type="PANTHER" id="PTHR36966:SF1">
    <property type="entry name" value="REP-ASSOCIATED TYROSINE TRANSPOSASE"/>
    <property type="match status" value="1"/>
</dbReference>
<dbReference type="GO" id="GO:0006313">
    <property type="term" value="P:DNA transposition"/>
    <property type="evidence" value="ECO:0007669"/>
    <property type="project" value="InterPro"/>
</dbReference>
<name>A0A2H0XBH4_UNCKA</name>
<evidence type="ECO:0000313" key="2">
    <source>
        <dbReference type="EMBL" id="PIS21448.1"/>
    </source>
</evidence>
<accession>A0A2H0XBH4</accession>
<proteinExistence type="predicted"/>
<sequence>MKQSLRKEIRLPFYDYSSSGWYFVTICTNYRRSVFYPHISAKYGHDFKNLGTSPKDSQARKNTELLKEVICELESKYYVNLEIDFYCIMPDHVHLIIVFNDLVKRRGELESRNYSLRDVVGALKAIISRHLGFQVWQPNYYEHIIRTEGSLDRIRNYILQNPEKITIDWVKLDPKV</sequence>
<dbReference type="EMBL" id="PEYV01000046">
    <property type="protein sequence ID" value="PIS21448.1"/>
    <property type="molecule type" value="Genomic_DNA"/>
</dbReference>
<dbReference type="SMART" id="SM01321">
    <property type="entry name" value="Y1_Tnp"/>
    <property type="match status" value="1"/>
</dbReference>
<protein>
    <recommendedName>
        <fullName evidence="1">Transposase IS200-like domain-containing protein</fullName>
    </recommendedName>
</protein>
<dbReference type="Pfam" id="PF01797">
    <property type="entry name" value="Y1_Tnp"/>
    <property type="match status" value="1"/>
</dbReference>
<organism evidence="2 3">
    <name type="scientific">candidate division WWE3 bacterium CG08_land_8_20_14_0_20_41_15</name>
    <dbReference type="NCBI Taxonomy" id="1975086"/>
    <lineage>
        <taxon>Bacteria</taxon>
        <taxon>Katanobacteria</taxon>
    </lineage>
</organism>
<dbReference type="InterPro" id="IPR036515">
    <property type="entry name" value="Transposase_17_sf"/>
</dbReference>
<dbReference type="AlphaFoldDB" id="A0A2H0XBH4"/>